<name>A0A4Z0BWY6_9BURK</name>
<reference evidence="2 3" key="1">
    <citation type="submission" date="2019-03" db="EMBL/GenBank/DDBJ databases">
        <title>Ramlibacter sp. 18x22-1, whole genome shotgun sequence.</title>
        <authorList>
            <person name="Zhang X."/>
            <person name="Feng G."/>
            <person name="Zhu H."/>
        </authorList>
    </citation>
    <scope>NUCLEOTIDE SEQUENCE [LARGE SCALE GENOMIC DNA]</scope>
    <source>
        <strain evidence="2 3">18x22-1</strain>
    </source>
</reference>
<protein>
    <recommendedName>
        <fullName evidence="4">Secreted protein</fullName>
    </recommendedName>
</protein>
<feature type="signal peptide" evidence="1">
    <location>
        <begin position="1"/>
        <end position="25"/>
    </location>
</feature>
<keyword evidence="1" id="KW-0732">Signal</keyword>
<sequence length="134" mass="14403">MPLIPKTLAVLLAAGFAAFAAPAQAANNTGRSAMQCVDARREGGDVAFTNRCNVQVFVVWCGDMKYSKKRCGDGPQGNSYYTHSTNVKPGEKSYARAIGEYRYAACEGGIAFGKDEIRDRPDGSFTCVPSRGHN</sequence>
<organism evidence="2 3">
    <name type="scientific">Ramlibacter humi</name>
    <dbReference type="NCBI Taxonomy" id="2530451"/>
    <lineage>
        <taxon>Bacteria</taxon>
        <taxon>Pseudomonadati</taxon>
        <taxon>Pseudomonadota</taxon>
        <taxon>Betaproteobacteria</taxon>
        <taxon>Burkholderiales</taxon>
        <taxon>Comamonadaceae</taxon>
        <taxon>Ramlibacter</taxon>
    </lineage>
</organism>
<dbReference type="OrthoDB" id="9154043at2"/>
<dbReference type="RefSeq" id="WP_135249367.1">
    <property type="nucleotide sequence ID" value="NZ_SMLK01000002.1"/>
</dbReference>
<evidence type="ECO:0000313" key="2">
    <source>
        <dbReference type="EMBL" id="TFZ03743.1"/>
    </source>
</evidence>
<gene>
    <name evidence="2" type="ORF">EZ216_08785</name>
</gene>
<evidence type="ECO:0008006" key="4">
    <source>
        <dbReference type="Google" id="ProtNLM"/>
    </source>
</evidence>
<dbReference type="AlphaFoldDB" id="A0A4Z0BWY6"/>
<dbReference type="EMBL" id="SMLK01000002">
    <property type="protein sequence ID" value="TFZ03743.1"/>
    <property type="molecule type" value="Genomic_DNA"/>
</dbReference>
<comment type="caution">
    <text evidence="2">The sequence shown here is derived from an EMBL/GenBank/DDBJ whole genome shotgun (WGS) entry which is preliminary data.</text>
</comment>
<evidence type="ECO:0000256" key="1">
    <source>
        <dbReference type="SAM" id="SignalP"/>
    </source>
</evidence>
<dbReference type="Proteomes" id="UP000297839">
    <property type="component" value="Unassembled WGS sequence"/>
</dbReference>
<keyword evidence="3" id="KW-1185">Reference proteome</keyword>
<proteinExistence type="predicted"/>
<feature type="chain" id="PRO_5021508289" description="Secreted protein" evidence="1">
    <location>
        <begin position="26"/>
        <end position="134"/>
    </location>
</feature>
<evidence type="ECO:0000313" key="3">
    <source>
        <dbReference type="Proteomes" id="UP000297839"/>
    </source>
</evidence>
<accession>A0A4Z0BWY6</accession>